<dbReference type="InterPro" id="IPR024307">
    <property type="entry name" value="YmaF"/>
</dbReference>
<dbReference type="Proteomes" id="UP000307943">
    <property type="component" value="Unassembled WGS sequence"/>
</dbReference>
<dbReference type="EMBL" id="VDCQ01000001">
    <property type="protein sequence ID" value="TNJ68129.1"/>
    <property type="molecule type" value="Genomic_DNA"/>
</dbReference>
<reference evidence="1 2" key="1">
    <citation type="submission" date="2019-05" db="EMBL/GenBank/DDBJ databases">
        <title>We sequenced the genome of Paenibacillus hemerocallicola KCTC 33185 for further insight into its adaptation and study the phylogeny of Paenibacillus.</title>
        <authorList>
            <person name="Narsing Rao M.P."/>
        </authorList>
    </citation>
    <scope>NUCLEOTIDE SEQUENCE [LARGE SCALE GENOMIC DNA]</scope>
    <source>
        <strain evidence="1 2">KCTC 33185</strain>
    </source>
</reference>
<evidence type="ECO:0000313" key="2">
    <source>
        <dbReference type="Proteomes" id="UP000307943"/>
    </source>
</evidence>
<dbReference type="RefSeq" id="WP_139600106.1">
    <property type="nucleotide sequence ID" value="NZ_VDCQ01000001.1"/>
</dbReference>
<dbReference type="OrthoDB" id="1682334at2"/>
<organism evidence="1 2">
    <name type="scientific">Paenibacillus hemerocallicola</name>
    <dbReference type="NCBI Taxonomy" id="1172614"/>
    <lineage>
        <taxon>Bacteria</taxon>
        <taxon>Bacillati</taxon>
        <taxon>Bacillota</taxon>
        <taxon>Bacilli</taxon>
        <taxon>Bacillales</taxon>
        <taxon>Paenibacillaceae</taxon>
        <taxon>Paenibacillus</taxon>
    </lineage>
</organism>
<name>A0A5C4TI77_9BACL</name>
<accession>A0A5C4TI77</accession>
<sequence>MLSPKPIDRYGSPSHAHYARVVSSMQLGHLHKIDFFTYPVNGSGSDGHFHDYQGVTRVASYDGQVHFHRFYGITGPAIALPDGSHYHRFSGNVDDEPFSFEGGSYKTVLTIPRHMHFYSGVTGSGLGYEPSGW</sequence>
<evidence type="ECO:0000313" key="1">
    <source>
        <dbReference type="EMBL" id="TNJ68129.1"/>
    </source>
</evidence>
<keyword evidence="2" id="KW-1185">Reference proteome</keyword>
<dbReference type="Pfam" id="PF12788">
    <property type="entry name" value="YmaF"/>
    <property type="match status" value="1"/>
</dbReference>
<gene>
    <name evidence="1" type="ORF">FE784_00230</name>
</gene>
<dbReference type="AlphaFoldDB" id="A0A5C4TI77"/>
<proteinExistence type="predicted"/>
<comment type="caution">
    <text evidence="1">The sequence shown here is derived from an EMBL/GenBank/DDBJ whole genome shotgun (WGS) entry which is preliminary data.</text>
</comment>
<evidence type="ECO:0008006" key="3">
    <source>
        <dbReference type="Google" id="ProtNLM"/>
    </source>
</evidence>
<protein>
    <recommendedName>
        <fullName evidence="3">YmaF family protein</fullName>
    </recommendedName>
</protein>